<keyword evidence="2" id="KW-1185">Reference proteome</keyword>
<dbReference type="EMBL" id="MN234178">
    <property type="protein sequence ID" value="QFG09560.1"/>
    <property type="molecule type" value="Genomic_DNA"/>
</dbReference>
<dbReference type="GeneID" id="55813778"/>
<gene>
    <name evidence="1" type="primary">16</name>
    <name evidence="1" type="ORF">PBI_TRIPLEJ_16</name>
</gene>
<sequence>MSETTPETLDLDAWLDGAHRAERSVTLYARADLLADLDQLEAKLRQVAEIPAEDRSYADADEGAEIRARIDDLNIQLDASKLVVRVTSLEDTEYSEIVDQVKKDLKSEADKAASDARAEAREKCRRLEITAANDINAFIRPAANAAADAVIEREVSIRTIAAAVVSPKMSVDQVRKLYSRIGDAQVGLLSQAYTRASIEAPQVTVPKIVEALAGGHWDHILLEARTARDWKVPQTVLRGRKDDGTWTYRDRCMALALRAYEDGLCPGCGLHSSVTRGDHNLGRHEVDADEICHGCEALESFQANDKTERFPGQKISLHQRPDWD</sequence>
<evidence type="ECO:0000313" key="2">
    <source>
        <dbReference type="Proteomes" id="UP000325735"/>
    </source>
</evidence>
<reference evidence="1 2" key="1">
    <citation type="submission" date="2019-07" db="EMBL/GenBank/DDBJ databases">
        <authorList>
            <person name="Stoner T.H."/>
            <person name="Garlena R.A."/>
            <person name="Russell D.A."/>
            <person name="Pope W.H."/>
            <person name="Jacobs-Sera D."/>
            <person name="Hatfull G.F."/>
        </authorList>
    </citation>
    <scope>NUCLEOTIDE SEQUENCE [LARGE SCALE GENOMIC DNA]</scope>
</reference>
<proteinExistence type="predicted"/>
<evidence type="ECO:0000313" key="1">
    <source>
        <dbReference type="EMBL" id="QFG09560.1"/>
    </source>
</evidence>
<name>A0A5J6TFJ2_9CAUD</name>
<dbReference type="RefSeq" id="YP_009884418.1">
    <property type="nucleotide sequence ID" value="NC_049470.1"/>
</dbReference>
<dbReference type="Proteomes" id="UP000325735">
    <property type="component" value="Segment"/>
</dbReference>
<protein>
    <submittedName>
        <fullName evidence="1">Tail assembly chaperone</fullName>
    </submittedName>
</protein>
<organism evidence="1 2">
    <name type="scientific">Arthrobacter phage TripleJ</name>
    <dbReference type="NCBI Taxonomy" id="2599838"/>
    <lineage>
        <taxon>Viruses</taxon>
        <taxon>Duplodnaviria</taxon>
        <taxon>Heunggongvirae</taxon>
        <taxon>Uroviricota</taxon>
        <taxon>Caudoviricetes</taxon>
        <taxon>Triplejayvirus</taxon>
        <taxon>Triplejayvirus tripleJ</taxon>
    </lineage>
</organism>
<dbReference type="KEGG" id="vg:55813778"/>
<accession>A0A5J6TFJ2</accession>